<reference evidence="1" key="1">
    <citation type="submission" date="2007-04" db="EMBL/GenBank/DDBJ databases">
        <authorList>
            <consortium name="The Broad Institute Genome Sequencing Platform"/>
            <person name="Birren B."/>
            <person name="Lander E."/>
            <person name="Galagan J."/>
            <person name="Nusbaum C."/>
            <person name="Devon K."/>
            <person name="Ma L.-J."/>
            <person name="Jaffe D."/>
            <person name="Butler J."/>
            <person name="Alvarez P."/>
            <person name="Gnerre S."/>
            <person name="Grabherr M."/>
            <person name="Kleber M."/>
            <person name="Mauceli E."/>
            <person name="Brockman W."/>
            <person name="MacCallum I.A."/>
            <person name="Young S."/>
            <person name="LaButti K."/>
            <person name="DeCaprio D."/>
            <person name="Crawford M."/>
            <person name="Koehrsen M."/>
            <person name="Engels R."/>
            <person name="Montgomery P."/>
            <person name="Pearson M."/>
            <person name="Howarth C."/>
            <person name="Larson L."/>
            <person name="White J."/>
            <person name="O'Leary S."/>
            <person name="Kodira C."/>
            <person name="Zeng Q."/>
            <person name="Yandava C."/>
            <person name="Alvarado L."/>
            <person name="Kistler C."/>
            <person name="Shim W.-B."/>
            <person name="Kang S."/>
            <person name="Woloshuk C."/>
        </authorList>
    </citation>
    <scope>NUCLEOTIDE SEQUENCE</scope>
    <source>
        <strain evidence="1">4287</strain>
    </source>
</reference>
<dbReference type="Proteomes" id="UP000009097">
    <property type="component" value="Unassembled WGS sequence"/>
</dbReference>
<evidence type="ECO:0000313" key="1">
    <source>
        <dbReference type="EMBL" id="KNB20529.1"/>
    </source>
</evidence>
<dbReference type="AlphaFoldDB" id="A0A0J9WAW6"/>
<protein>
    <submittedName>
        <fullName evidence="1">Uncharacterized protein</fullName>
    </submittedName>
</protein>
<gene>
    <name evidence="1" type="ORF">FOXG_22852</name>
</gene>
<dbReference type="KEGG" id="fox:FOXG_22852"/>
<proteinExistence type="predicted"/>
<reference evidence="1" key="2">
    <citation type="journal article" date="2010" name="Nature">
        <title>Comparative genomics reveals mobile pathogenicity chromosomes in Fusarium.</title>
        <authorList>
            <person name="Ma L.J."/>
            <person name="van der Does H.C."/>
            <person name="Borkovich K.A."/>
            <person name="Coleman J.J."/>
            <person name="Daboussi M.J."/>
            <person name="Di Pietro A."/>
            <person name="Dufresne M."/>
            <person name="Freitag M."/>
            <person name="Grabherr M."/>
            <person name="Henrissat B."/>
            <person name="Houterman P.M."/>
            <person name="Kang S."/>
            <person name="Shim W.B."/>
            <person name="Woloshuk C."/>
            <person name="Xie X."/>
            <person name="Xu J.R."/>
            <person name="Antoniw J."/>
            <person name="Baker S.E."/>
            <person name="Bluhm B.H."/>
            <person name="Breakspear A."/>
            <person name="Brown D.W."/>
            <person name="Butchko R.A."/>
            <person name="Chapman S."/>
            <person name="Coulson R."/>
            <person name="Coutinho P.M."/>
            <person name="Danchin E.G."/>
            <person name="Diener A."/>
            <person name="Gale L.R."/>
            <person name="Gardiner D.M."/>
            <person name="Goff S."/>
            <person name="Hammond-Kosack K.E."/>
            <person name="Hilburn K."/>
            <person name="Hua-Van A."/>
            <person name="Jonkers W."/>
            <person name="Kazan K."/>
            <person name="Kodira C.D."/>
            <person name="Koehrsen M."/>
            <person name="Kumar L."/>
            <person name="Lee Y.H."/>
            <person name="Li L."/>
            <person name="Manners J.M."/>
            <person name="Miranda-Saavedra D."/>
            <person name="Mukherjee M."/>
            <person name="Park G."/>
            <person name="Park J."/>
            <person name="Park S.Y."/>
            <person name="Proctor R.H."/>
            <person name="Regev A."/>
            <person name="Ruiz-Roldan M.C."/>
            <person name="Sain D."/>
            <person name="Sakthikumar S."/>
            <person name="Sykes S."/>
            <person name="Schwartz D.C."/>
            <person name="Turgeon B.G."/>
            <person name="Wapinski I."/>
            <person name="Yoder O."/>
            <person name="Young S."/>
            <person name="Zeng Q."/>
            <person name="Zhou S."/>
            <person name="Galagan J."/>
            <person name="Cuomo C.A."/>
            <person name="Kistler H.C."/>
            <person name="Rep M."/>
        </authorList>
    </citation>
    <scope>NUCLEOTIDE SEQUENCE [LARGE SCALE GENOMIC DNA]</scope>
    <source>
        <strain evidence="1">4287</strain>
    </source>
</reference>
<sequence length="173" mass="19958">MYFSFQCFVFLLQLPCCVFHMLSSLVHFFHRALKLSAMQRQAGRISFYNRIKKLDFFSWQLGHLEHIGSQRPPSVEVVHERFVTLLLDLCPNILPVLNIAGRAQITKIRRRFGTFGKILVILKAELRYSFLNSSIQLEPLLPTRHAILLPSLGVFDKDPCSFSTPAVFVQYVC</sequence>
<evidence type="ECO:0000313" key="2">
    <source>
        <dbReference type="Proteomes" id="UP000009097"/>
    </source>
</evidence>
<name>A0A0J9WAW6_FUSO4</name>
<organism evidence="1 2">
    <name type="scientific">Fusarium oxysporum f. sp. lycopersici (strain 4287 / CBS 123668 / FGSC 9935 / NRRL 34936)</name>
    <name type="common">Fusarium vascular wilt of tomato</name>
    <dbReference type="NCBI Taxonomy" id="426428"/>
    <lineage>
        <taxon>Eukaryota</taxon>
        <taxon>Fungi</taxon>
        <taxon>Dikarya</taxon>
        <taxon>Ascomycota</taxon>
        <taxon>Pezizomycotina</taxon>
        <taxon>Sordariomycetes</taxon>
        <taxon>Hypocreomycetidae</taxon>
        <taxon>Hypocreales</taxon>
        <taxon>Nectriaceae</taxon>
        <taxon>Fusarium</taxon>
        <taxon>Fusarium oxysporum species complex</taxon>
    </lineage>
</organism>
<dbReference type="VEuPathDB" id="FungiDB:FOXG_22852"/>
<dbReference type="EMBL" id="DS231748">
    <property type="protein sequence ID" value="KNB20529.1"/>
    <property type="molecule type" value="Genomic_DNA"/>
</dbReference>
<dbReference type="GeneID" id="28963558"/>
<dbReference type="RefSeq" id="XP_018258574.1">
    <property type="nucleotide sequence ID" value="XM_018403272.1"/>
</dbReference>
<accession>A0A0J9WAW6</accession>